<name>S1NFE9_9ENTE</name>
<dbReference type="InterPro" id="IPR000182">
    <property type="entry name" value="GNAT_dom"/>
</dbReference>
<protein>
    <recommendedName>
        <fullName evidence="1">N-acetyltransferase domain-containing protein</fullName>
    </recommendedName>
</protein>
<dbReference type="GO" id="GO:0016747">
    <property type="term" value="F:acyltransferase activity, transferring groups other than amino-acyl groups"/>
    <property type="evidence" value="ECO:0007669"/>
    <property type="project" value="InterPro"/>
</dbReference>
<dbReference type="eggNOG" id="COG0456">
    <property type="taxonomic scope" value="Bacteria"/>
</dbReference>
<evidence type="ECO:0000313" key="2">
    <source>
        <dbReference type="EMBL" id="EOW87790.1"/>
    </source>
</evidence>
<dbReference type="PROSITE" id="PS51186">
    <property type="entry name" value="GNAT"/>
    <property type="match status" value="1"/>
</dbReference>
<gene>
    <name evidence="2" type="ORF">I568_00076</name>
</gene>
<proteinExistence type="predicted"/>
<dbReference type="RefSeq" id="WP_016184295.1">
    <property type="nucleotide sequence ID" value="NZ_JXKI01000019.1"/>
</dbReference>
<evidence type="ECO:0000259" key="1">
    <source>
        <dbReference type="PROSITE" id="PS51186"/>
    </source>
</evidence>
<accession>S1NFE9</accession>
<comment type="caution">
    <text evidence="2">The sequence shown here is derived from an EMBL/GenBank/DDBJ whole genome shotgun (WGS) entry which is preliminary data.</text>
</comment>
<sequence>MIRELTLSEIKQTYQQHLIHDFPADEVKPLLIIEKLNQQKQYRCFGLFDAQEQLLAYAFLATFAHEGLQSYLLDYYAVVAAHRNEGHGSQLLQALLPLMEQRCLLVEIEDIQKAPNQTEQRLRKRRFNFYQRNGLELSKVCAYLYGVDYQIMYYANQVHSDQFIYQQLTMVYEQLFHHVQPKPYQLTII</sequence>
<keyword evidence="3" id="KW-1185">Reference proteome</keyword>
<dbReference type="EMBL" id="ASWJ01000001">
    <property type="protein sequence ID" value="EOW87790.1"/>
    <property type="molecule type" value="Genomic_DNA"/>
</dbReference>
<evidence type="ECO:0000313" key="3">
    <source>
        <dbReference type="Proteomes" id="UP000014113"/>
    </source>
</evidence>
<dbReference type="AlphaFoldDB" id="S1NFE9"/>
<dbReference type="STRING" id="1121865.OMW_02199"/>
<dbReference type="OrthoDB" id="9127144at2"/>
<reference evidence="2 3" key="1">
    <citation type="submission" date="2013-03" db="EMBL/GenBank/DDBJ databases">
        <title>The Genome Sequence of Enterococcus columbae ATCC_51263 (PacBio/Illumina hybrid assembly).</title>
        <authorList>
            <consortium name="The Broad Institute Genomics Platform"/>
            <consortium name="The Broad Institute Genome Sequencing Center for Infectious Disease"/>
            <person name="Earl A."/>
            <person name="Russ C."/>
            <person name="Gilmore M."/>
            <person name="Surin D."/>
            <person name="Walker B."/>
            <person name="Young S."/>
            <person name="Zeng Q."/>
            <person name="Gargeya S."/>
            <person name="Fitzgerald M."/>
            <person name="Haas B."/>
            <person name="Abouelleil A."/>
            <person name="Allen A.W."/>
            <person name="Alvarado L."/>
            <person name="Arachchi H.M."/>
            <person name="Berlin A.M."/>
            <person name="Chapman S.B."/>
            <person name="Gainer-Dewar J."/>
            <person name="Goldberg J."/>
            <person name="Griggs A."/>
            <person name="Gujja S."/>
            <person name="Hansen M."/>
            <person name="Howarth C."/>
            <person name="Imamovic A."/>
            <person name="Ireland A."/>
            <person name="Larimer J."/>
            <person name="McCowan C."/>
            <person name="Murphy C."/>
            <person name="Pearson M."/>
            <person name="Poon T.W."/>
            <person name="Priest M."/>
            <person name="Roberts A."/>
            <person name="Saif S."/>
            <person name="Shea T."/>
            <person name="Sisk P."/>
            <person name="Sykes S."/>
            <person name="Wortman J."/>
            <person name="Nusbaum C."/>
            <person name="Birren B."/>
        </authorList>
    </citation>
    <scope>NUCLEOTIDE SEQUENCE [LARGE SCALE GENOMIC DNA]</scope>
    <source>
        <strain evidence="2 3">ATCC 51263</strain>
    </source>
</reference>
<feature type="domain" description="N-acetyltransferase" evidence="1">
    <location>
        <begin position="1"/>
        <end position="156"/>
    </location>
</feature>
<dbReference type="SUPFAM" id="SSF55729">
    <property type="entry name" value="Acyl-CoA N-acyltransferases (Nat)"/>
    <property type="match status" value="1"/>
</dbReference>
<dbReference type="Pfam" id="PF00583">
    <property type="entry name" value="Acetyltransf_1"/>
    <property type="match status" value="1"/>
</dbReference>
<organism evidence="2 3">
    <name type="scientific">Enterococcus columbae DSM 7374 = ATCC 51263</name>
    <dbReference type="NCBI Taxonomy" id="1121865"/>
    <lineage>
        <taxon>Bacteria</taxon>
        <taxon>Bacillati</taxon>
        <taxon>Bacillota</taxon>
        <taxon>Bacilli</taxon>
        <taxon>Lactobacillales</taxon>
        <taxon>Enterococcaceae</taxon>
        <taxon>Enterococcus</taxon>
    </lineage>
</organism>
<dbReference type="InterPro" id="IPR016181">
    <property type="entry name" value="Acyl_CoA_acyltransferase"/>
</dbReference>
<dbReference type="Gene3D" id="3.40.630.30">
    <property type="match status" value="1"/>
</dbReference>
<dbReference type="Proteomes" id="UP000014113">
    <property type="component" value="Unassembled WGS sequence"/>
</dbReference>
<dbReference type="PATRIC" id="fig|1121865.3.peg.2143"/>